<accession>A0A2K2D815</accession>
<dbReference type="EMBL" id="CM000881">
    <property type="protein sequence ID" value="PNT70424.1"/>
    <property type="molecule type" value="Genomic_DNA"/>
</dbReference>
<keyword evidence="4" id="KW-1185">Reference proteome</keyword>
<dbReference type="Gramene" id="PNT70424">
    <property type="protein sequence ID" value="PNT70424"/>
    <property type="gene ID" value="BRADI_2g11646v3"/>
</dbReference>
<name>A0A2K2D815_BRADI</name>
<evidence type="ECO:0000256" key="1">
    <source>
        <dbReference type="SAM" id="MobiDB-lite"/>
    </source>
</evidence>
<feature type="compositionally biased region" description="Basic residues" evidence="1">
    <location>
        <begin position="30"/>
        <end position="45"/>
    </location>
</feature>
<reference evidence="2 3" key="1">
    <citation type="journal article" date="2010" name="Nature">
        <title>Genome sequencing and analysis of the model grass Brachypodium distachyon.</title>
        <authorList>
            <consortium name="International Brachypodium Initiative"/>
        </authorList>
    </citation>
    <scope>NUCLEOTIDE SEQUENCE [LARGE SCALE GENOMIC DNA]</scope>
    <source>
        <strain evidence="2 3">Bd21</strain>
    </source>
</reference>
<dbReference type="AlphaFoldDB" id="A0A2K2D815"/>
<evidence type="ECO:0000313" key="3">
    <source>
        <dbReference type="EnsemblPlants" id="PNT70424"/>
    </source>
</evidence>
<evidence type="ECO:0000313" key="2">
    <source>
        <dbReference type="EMBL" id="PNT70424.1"/>
    </source>
</evidence>
<feature type="region of interest" description="Disordered" evidence="1">
    <location>
        <begin position="1"/>
        <end position="119"/>
    </location>
</feature>
<dbReference type="EnsemblPlants" id="PNT70424">
    <property type="protein sequence ID" value="PNT70424"/>
    <property type="gene ID" value="BRADI_2g11646v3"/>
</dbReference>
<evidence type="ECO:0000313" key="4">
    <source>
        <dbReference type="Proteomes" id="UP000008810"/>
    </source>
</evidence>
<reference evidence="2" key="2">
    <citation type="submission" date="2017-06" db="EMBL/GenBank/DDBJ databases">
        <title>WGS assembly of Brachypodium distachyon.</title>
        <authorList>
            <consortium name="The International Brachypodium Initiative"/>
            <person name="Lucas S."/>
            <person name="Harmon-Smith M."/>
            <person name="Lail K."/>
            <person name="Tice H."/>
            <person name="Grimwood J."/>
            <person name="Bruce D."/>
            <person name="Barry K."/>
            <person name="Shu S."/>
            <person name="Lindquist E."/>
            <person name="Wang M."/>
            <person name="Pitluck S."/>
            <person name="Vogel J.P."/>
            <person name="Garvin D.F."/>
            <person name="Mockler T.C."/>
            <person name="Schmutz J."/>
            <person name="Rokhsar D."/>
            <person name="Bevan M.W."/>
        </authorList>
    </citation>
    <scope>NUCLEOTIDE SEQUENCE</scope>
    <source>
        <strain evidence="2">Bd21</strain>
    </source>
</reference>
<feature type="compositionally biased region" description="Polar residues" evidence="1">
    <location>
        <begin position="51"/>
        <end position="61"/>
    </location>
</feature>
<dbReference type="Proteomes" id="UP000008810">
    <property type="component" value="Chromosome 2"/>
</dbReference>
<sequence length="119" mass="12753">MAHIAAGDCPYRPRWLDATKGSRAPPPLGRRPRSGSRTRPARRSHACAPTAFSSSTSTLPVYSQRPPPPRPAEEGGSGVDATAGLRAYGTRALPHRRPGGVSEPMRGRAGEQSHRPCHR</sequence>
<proteinExistence type="predicted"/>
<feature type="compositionally biased region" description="Basic and acidic residues" evidence="1">
    <location>
        <begin position="105"/>
        <end position="119"/>
    </location>
</feature>
<dbReference type="InParanoid" id="A0A2K2D815"/>
<gene>
    <name evidence="2" type="ORF">BRADI_2g11646v3</name>
</gene>
<organism evidence="2">
    <name type="scientific">Brachypodium distachyon</name>
    <name type="common">Purple false brome</name>
    <name type="synonym">Trachynia distachya</name>
    <dbReference type="NCBI Taxonomy" id="15368"/>
    <lineage>
        <taxon>Eukaryota</taxon>
        <taxon>Viridiplantae</taxon>
        <taxon>Streptophyta</taxon>
        <taxon>Embryophyta</taxon>
        <taxon>Tracheophyta</taxon>
        <taxon>Spermatophyta</taxon>
        <taxon>Magnoliopsida</taxon>
        <taxon>Liliopsida</taxon>
        <taxon>Poales</taxon>
        <taxon>Poaceae</taxon>
        <taxon>BOP clade</taxon>
        <taxon>Pooideae</taxon>
        <taxon>Stipodae</taxon>
        <taxon>Brachypodieae</taxon>
        <taxon>Brachypodium</taxon>
    </lineage>
</organism>
<reference evidence="3" key="3">
    <citation type="submission" date="2018-08" db="UniProtKB">
        <authorList>
            <consortium name="EnsemblPlants"/>
        </authorList>
    </citation>
    <scope>IDENTIFICATION</scope>
    <source>
        <strain evidence="3">cv. Bd21</strain>
    </source>
</reference>
<protein>
    <submittedName>
        <fullName evidence="2 3">Uncharacterized protein</fullName>
    </submittedName>
</protein>